<dbReference type="Proteomes" id="UP000250784">
    <property type="component" value="Segment"/>
</dbReference>
<reference evidence="1 2" key="1">
    <citation type="submission" date="2018-03" db="EMBL/GenBank/DDBJ databases">
        <title>Diverse roseophage infecting Ruegeria pomeroyi DSS-3.</title>
        <authorList>
            <person name="Zhan Y."/>
            <person name="Chen F."/>
            <person name="Wommack E."/>
            <person name="Nasko D."/>
        </authorList>
    </citation>
    <scope>NUCLEOTIDE SEQUENCE [LARGE SCALE GENOMIC DNA]</scope>
</reference>
<evidence type="ECO:0000313" key="1">
    <source>
        <dbReference type="EMBL" id="AWY09421.1"/>
    </source>
</evidence>
<proteinExistence type="predicted"/>
<gene>
    <name evidence="1" type="ORF">vBRpoPV13_64</name>
</gene>
<keyword evidence="2" id="KW-1185">Reference proteome</keyword>
<protein>
    <submittedName>
        <fullName evidence="1">Uncharacterized protein</fullName>
    </submittedName>
</protein>
<dbReference type="EMBL" id="MH015256">
    <property type="protein sequence ID" value="AWY09421.1"/>
    <property type="molecule type" value="Genomic_DNA"/>
</dbReference>
<sequence>MDVIRSVRGSSVGSDEIRMGRLGDALIECGQEKEIAVEAYQELSDLLR</sequence>
<accession>A0A2Z4QHW0</accession>
<evidence type="ECO:0000313" key="2">
    <source>
        <dbReference type="Proteomes" id="UP000250784"/>
    </source>
</evidence>
<name>A0A2Z4QHW0_9CAUD</name>
<organism evidence="1 2">
    <name type="scientific">Ruegeria phage vB_RpoP-V13</name>
    <dbReference type="NCBI Taxonomy" id="2218612"/>
    <lineage>
        <taxon>Viruses</taxon>
        <taxon>Duplodnaviria</taxon>
        <taxon>Heunggongvirae</taxon>
        <taxon>Uroviricota</taxon>
        <taxon>Caudoviricetes</taxon>
        <taxon>Schitoviridae</taxon>
        <taxon>Rhodovirinae</taxon>
        <taxon>Pomeroyivirus</taxon>
        <taxon>Pomeroyivirus V13</taxon>
    </lineage>
</organism>